<evidence type="ECO:0000256" key="1">
    <source>
        <dbReference type="ARBA" id="ARBA00004218"/>
    </source>
</evidence>
<gene>
    <name evidence="6" type="ORF">IPOD504_LOCUS15628</name>
</gene>
<dbReference type="PANTHER" id="PTHR46511">
    <property type="entry name" value="MORN REPEAT-CONTAINING PROTEIN 3"/>
    <property type="match status" value="1"/>
</dbReference>
<evidence type="ECO:0000256" key="4">
    <source>
        <dbReference type="ARBA" id="ARBA00039854"/>
    </source>
</evidence>
<organism evidence="6 7">
    <name type="scientific">Iphiclides podalirius</name>
    <name type="common">scarce swallowtail</name>
    <dbReference type="NCBI Taxonomy" id="110791"/>
    <lineage>
        <taxon>Eukaryota</taxon>
        <taxon>Metazoa</taxon>
        <taxon>Ecdysozoa</taxon>
        <taxon>Arthropoda</taxon>
        <taxon>Hexapoda</taxon>
        <taxon>Insecta</taxon>
        <taxon>Pterygota</taxon>
        <taxon>Neoptera</taxon>
        <taxon>Endopterygota</taxon>
        <taxon>Lepidoptera</taxon>
        <taxon>Glossata</taxon>
        <taxon>Ditrysia</taxon>
        <taxon>Papilionoidea</taxon>
        <taxon>Papilionidae</taxon>
        <taxon>Papilioninae</taxon>
        <taxon>Iphiclides</taxon>
    </lineage>
</organism>
<dbReference type="EMBL" id="OW152819">
    <property type="protein sequence ID" value="CAH2073410.1"/>
    <property type="molecule type" value="Genomic_DNA"/>
</dbReference>
<dbReference type="Proteomes" id="UP000837857">
    <property type="component" value="Chromosome 7"/>
</dbReference>
<evidence type="ECO:0000313" key="6">
    <source>
        <dbReference type="EMBL" id="CAH2073410.1"/>
    </source>
</evidence>
<name>A0ABN8J173_9NEOP</name>
<keyword evidence="3" id="KW-0968">Cytoplasmic vesicle</keyword>
<dbReference type="Gene3D" id="2.20.110.10">
    <property type="entry name" value="Histone H3 K4-specific methyltransferase SET7/9 N-terminal domain"/>
    <property type="match status" value="1"/>
</dbReference>
<keyword evidence="7" id="KW-1185">Reference proteome</keyword>
<dbReference type="SMART" id="SM00698">
    <property type="entry name" value="MORN"/>
    <property type="match status" value="2"/>
</dbReference>
<sequence>MWYADGTLYVGYWDMDKRDGLGMFVQVNRNRYEGHWYGDKKNGLGRFYHMNTGQLQEGVWENDVCVKSKMLDIEVRQFCNYPTQYPIRAETLCDSRKLLEESELWLNQTLGDIDKQLQNCIR</sequence>
<accession>A0ABN8J173</accession>
<proteinExistence type="predicted"/>
<evidence type="ECO:0000256" key="5">
    <source>
        <dbReference type="ARBA" id="ARBA00045851"/>
    </source>
</evidence>
<keyword evidence="2" id="KW-0677">Repeat</keyword>
<comment type="function">
    <text evidence="5">Assembles a suppression complex (suppresome) by tethering SIRT1 and MDM2 to regulate composite modifications of p53/TP53. Confers both deacetylation-mediated functional inactivation, by SIRT1, and ubiquitination-dependent degradation, by MDM2, of p53/TP53, promoting a proliferative and cell survival behaviors. May play a role in the regulation of spermatogenesis.</text>
</comment>
<reference evidence="6" key="1">
    <citation type="submission" date="2022-03" db="EMBL/GenBank/DDBJ databases">
        <authorList>
            <person name="Martin H S."/>
        </authorList>
    </citation>
    <scope>NUCLEOTIDE SEQUENCE</scope>
</reference>
<dbReference type="SUPFAM" id="SSF82185">
    <property type="entry name" value="Histone H3 K4-specific methyltransferase SET7/9 N-terminal domain"/>
    <property type="match status" value="1"/>
</dbReference>
<evidence type="ECO:0000313" key="7">
    <source>
        <dbReference type="Proteomes" id="UP000837857"/>
    </source>
</evidence>
<dbReference type="PANTHER" id="PTHR46511:SF1">
    <property type="entry name" value="MORN REPEAT-CONTAINING PROTEIN 3"/>
    <property type="match status" value="1"/>
</dbReference>
<feature type="non-terminal residue" evidence="6">
    <location>
        <position position="122"/>
    </location>
</feature>
<dbReference type="InterPro" id="IPR052472">
    <property type="entry name" value="MORN3"/>
</dbReference>
<dbReference type="InterPro" id="IPR003409">
    <property type="entry name" value="MORN"/>
</dbReference>
<protein>
    <recommendedName>
        <fullName evidence="4">MORN repeat-containing protein 3</fullName>
    </recommendedName>
</protein>
<evidence type="ECO:0000256" key="3">
    <source>
        <dbReference type="ARBA" id="ARBA00023329"/>
    </source>
</evidence>
<evidence type="ECO:0000256" key="2">
    <source>
        <dbReference type="ARBA" id="ARBA00022737"/>
    </source>
</evidence>
<comment type="subcellular location">
    <subcellularLocation>
        <location evidence="1">Cytoplasmic vesicle</location>
        <location evidence="1">Secretory vesicle</location>
        <location evidence="1">Acrosome</location>
    </subcellularLocation>
</comment>